<evidence type="ECO:0000256" key="1">
    <source>
        <dbReference type="SAM" id="Phobius"/>
    </source>
</evidence>
<feature type="transmembrane region" description="Helical" evidence="1">
    <location>
        <begin position="292"/>
        <end position="310"/>
    </location>
</feature>
<sequence length="626" mass="72161">MSEYRVVIALLLLNLLSILLCIHIATQKYTYLMDIWPLENLLFSIVAYITFSSVIVYLAFRKIWCSLLTYILLIIFLALFVPLLKYPNPLFIYGTRDPLAHYSFTQWILKNGIVPSKGEVLYSFAYGNNPGNGIIPACVTLITDLPLGLSMEIVLFVIYFIYFGLSICFIKKIIKFRHRYSYLTFIFVSSIFLASVWIKPFYIGSVLGYAFTAILLFLVFSNVFLYNEGRKSYLLFTVTFLGLLLTHFSTATIMAAYLTICTTMLFVFTKMKNLLWAKLNTEVIDSAKFLRRVYSLSILSALTLLIYIGYELYVNVYLFRHNLKLAVHRLIESYIAEFKLIQVATEYKGMAMLDLLGYFTSQYSKPLLVTFMTAITFLTLTLRLVRTVKLHESVPLNSLLSIPLLLSALVVWSIGWLGEGLFLAGVRTIAILQFVTLSTFSLHILKDSMSILQRLERRKRMKHFLVGIFVFFILLGFGSNYGLPISYTISTKEGDKYIYPTWGQGALTPWVLYAVFYLNTYMAENSPSFLCVQPYILFGYCDLIWNKPKIPQNRYISLDITAPNRIIDTIKMYMTINEVLVPVPLNDRVLQGPIGYESFYKVPYQFLSLHCHSLLYHNGYYNTFFC</sequence>
<feature type="transmembrane region" description="Helical" evidence="1">
    <location>
        <begin position="421"/>
        <end position="444"/>
    </location>
</feature>
<feature type="transmembrane region" description="Helical" evidence="1">
    <location>
        <begin position="464"/>
        <end position="485"/>
    </location>
</feature>
<organism evidence="2">
    <name type="scientific">Ignisphaera aggregans</name>
    <dbReference type="NCBI Taxonomy" id="334771"/>
    <lineage>
        <taxon>Archaea</taxon>
        <taxon>Thermoproteota</taxon>
        <taxon>Thermoprotei</taxon>
        <taxon>Desulfurococcales</taxon>
        <taxon>Desulfurococcaceae</taxon>
        <taxon>Ignisphaera</taxon>
    </lineage>
</organism>
<feature type="transmembrane region" description="Helical" evidence="1">
    <location>
        <begin position="367"/>
        <end position="385"/>
    </location>
</feature>
<evidence type="ECO:0000313" key="2">
    <source>
        <dbReference type="EMBL" id="HHP92092.1"/>
    </source>
</evidence>
<gene>
    <name evidence="2" type="ORF">ENM70_00465</name>
</gene>
<keyword evidence="1" id="KW-0812">Transmembrane</keyword>
<protein>
    <recommendedName>
        <fullName evidence="3">Glycosyltransferase RgtA/B/C/D-like domain-containing protein</fullName>
    </recommendedName>
</protein>
<feature type="transmembrane region" description="Helical" evidence="1">
    <location>
        <begin position="67"/>
        <end position="84"/>
    </location>
</feature>
<dbReference type="EMBL" id="DRYU01000007">
    <property type="protein sequence ID" value="HHP92092.1"/>
    <property type="molecule type" value="Genomic_DNA"/>
</dbReference>
<feature type="transmembrane region" description="Helical" evidence="1">
    <location>
        <begin position="7"/>
        <end position="26"/>
    </location>
</feature>
<evidence type="ECO:0008006" key="3">
    <source>
        <dbReference type="Google" id="ProtNLM"/>
    </source>
</evidence>
<feature type="transmembrane region" description="Helical" evidence="1">
    <location>
        <begin position="206"/>
        <end position="225"/>
    </location>
</feature>
<keyword evidence="1" id="KW-0472">Membrane</keyword>
<keyword evidence="1" id="KW-1133">Transmembrane helix</keyword>
<name>A0A7J3YUW4_9CREN</name>
<reference evidence="2" key="1">
    <citation type="journal article" date="2020" name="mSystems">
        <title>Genome- and Community-Level Interaction Insights into Carbon Utilization and Element Cycling Functions of Hydrothermarchaeota in Hydrothermal Sediment.</title>
        <authorList>
            <person name="Zhou Z."/>
            <person name="Liu Y."/>
            <person name="Xu W."/>
            <person name="Pan J."/>
            <person name="Luo Z.H."/>
            <person name="Li M."/>
        </authorList>
    </citation>
    <scope>NUCLEOTIDE SEQUENCE [LARGE SCALE GENOMIC DNA]</scope>
    <source>
        <strain evidence="2">SpSt-1109</strain>
    </source>
</reference>
<comment type="caution">
    <text evidence="2">The sequence shown here is derived from an EMBL/GenBank/DDBJ whole genome shotgun (WGS) entry which is preliminary data.</text>
</comment>
<dbReference type="AlphaFoldDB" id="A0A7J3YUW4"/>
<feature type="transmembrane region" description="Helical" evidence="1">
    <location>
        <begin position="397"/>
        <end position="415"/>
    </location>
</feature>
<feature type="transmembrane region" description="Helical" evidence="1">
    <location>
        <begin position="254"/>
        <end position="271"/>
    </location>
</feature>
<feature type="transmembrane region" description="Helical" evidence="1">
    <location>
        <begin position="497"/>
        <end position="518"/>
    </location>
</feature>
<feature type="transmembrane region" description="Helical" evidence="1">
    <location>
        <begin position="182"/>
        <end position="200"/>
    </location>
</feature>
<feature type="transmembrane region" description="Helical" evidence="1">
    <location>
        <begin position="153"/>
        <end position="170"/>
    </location>
</feature>
<accession>A0A7J3YUW4</accession>
<feature type="transmembrane region" description="Helical" evidence="1">
    <location>
        <begin position="232"/>
        <end position="248"/>
    </location>
</feature>
<feature type="transmembrane region" description="Helical" evidence="1">
    <location>
        <begin position="41"/>
        <end position="60"/>
    </location>
</feature>
<proteinExistence type="predicted"/>